<proteinExistence type="predicted"/>
<dbReference type="InterPro" id="IPR024463">
    <property type="entry name" value="Transposase_TnpC_homeodom"/>
</dbReference>
<gene>
    <name evidence="5" type="ORF">SAMCFNEI73_pA0057</name>
</gene>
<evidence type="ECO:0000259" key="3">
    <source>
        <dbReference type="Pfam" id="PF13005"/>
    </source>
</evidence>
<dbReference type="Pfam" id="PF13005">
    <property type="entry name" value="zf-IS66"/>
    <property type="match status" value="1"/>
</dbReference>
<feature type="region of interest" description="Disordered" evidence="1">
    <location>
        <begin position="82"/>
        <end position="106"/>
    </location>
</feature>
<evidence type="ECO:0000256" key="1">
    <source>
        <dbReference type="SAM" id="MobiDB-lite"/>
    </source>
</evidence>
<accession>A0A1L3LSG0</accession>
<dbReference type="KEGG" id="same:SAMCFNEI73_pA0057"/>
<organism evidence="5 6">
    <name type="scientific">Sinorhizobium americanum</name>
    <dbReference type="NCBI Taxonomy" id="194963"/>
    <lineage>
        <taxon>Bacteria</taxon>
        <taxon>Pseudomonadati</taxon>
        <taxon>Pseudomonadota</taxon>
        <taxon>Alphaproteobacteria</taxon>
        <taxon>Hyphomicrobiales</taxon>
        <taxon>Rhizobiaceae</taxon>
        <taxon>Sinorhizobium/Ensifer group</taxon>
        <taxon>Sinorhizobium</taxon>
    </lineage>
</organism>
<feature type="domain" description="Transposase TnpC homeodomain" evidence="4">
    <location>
        <begin position="43"/>
        <end position="113"/>
    </location>
</feature>
<dbReference type="Proteomes" id="UP000182306">
    <property type="component" value="Plasmid A"/>
</dbReference>
<dbReference type="Pfam" id="PF03050">
    <property type="entry name" value="DDE_Tnp_IS66"/>
    <property type="match status" value="1"/>
</dbReference>
<feature type="compositionally biased region" description="Polar residues" evidence="1">
    <location>
        <begin position="477"/>
        <end position="487"/>
    </location>
</feature>
<keyword evidence="6" id="KW-1185">Reference proteome</keyword>
<evidence type="ECO:0000259" key="2">
    <source>
        <dbReference type="Pfam" id="PF03050"/>
    </source>
</evidence>
<geneLocation type="plasmid" evidence="5 6">
    <name>A</name>
</geneLocation>
<feature type="compositionally biased region" description="Low complexity" evidence="1">
    <location>
        <begin position="422"/>
        <end position="460"/>
    </location>
</feature>
<dbReference type="InterPro" id="IPR052344">
    <property type="entry name" value="Transposase-related"/>
</dbReference>
<name>A0A1L3LSG0_9HYPH</name>
<keyword evidence="5" id="KW-0614">Plasmid</keyword>
<feature type="domain" description="Transposase IS66 central" evidence="2">
    <location>
        <begin position="178"/>
        <end position="391"/>
    </location>
</feature>
<dbReference type="NCBIfam" id="NF033517">
    <property type="entry name" value="transpos_IS66"/>
    <property type="match status" value="1"/>
</dbReference>
<feature type="region of interest" description="Disordered" evidence="1">
    <location>
        <begin position="411"/>
        <end position="500"/>
    </location>
</feature>
<sequence length="559" mass="61148">MGQRLADLPDDVESLRAIIAAQAEELARQSQKLRSRDTLIEKLKAQLAVLRRARFGASSEKIERSIEQLELALEDIEAADAEVESSVRSTSGGREKAKPSRQPLPDHLPRQEIVHQAACACPVCGGSDFIRNGEAVTEVLDYVPASFRVVRHVQPRFTCKGCDNDVKATMPSLPIERGKPGPGLVAHVLTAKYCDHLPLYRQSEIYAREGVDLSRSTMADWVGKASALLEPLVAKLRTHVFAASRLHGDDTPVPVLEPGRGKTKTGRLWTYVRDGRPWGDETPPAVSYFYSPDRKGEHPKTHLASFSGTLHADGYAGFRDLYEPTKPDEPAAIQEAACWAHVRRKFFDLTTNLGTHPIAEETLVRIGDLYDSRMRSAEHRRTGARLSGRARLSRRSRRYVGGGTRCFRNCRARAARPRRSAMRLPAGRRSAASSTTAPSRSTTTPPSGRSGRSRSAARTGCSPDRTRAASVPRRSCRSSNPQSSTVSIPRPIFATSSRASPTIRSIGSMNCSRGACGIKIDSICRGGTRSLAARRASFQYQDQQGNTKGGNEGSPQATN</sequence>
<evidence type="ECO:0000259" key="4">
    <source>
        <dbReference type="Pfam" id="PF13007"/>
    </source>
</evidence>
<dbReference type="EMBL" id="CP013108">
    <property type="protein sequence ID" value="APG93034.1"/>
    <property type="molecule type" value="Genomic_DNA"/>
</dbReference>
<feature type="domain" description="Transposase IS66 zinc-finger binding" evidence="3">
    <location>
        <begin position="119"/>
        <end position="163"/>
    </location>
</feature>
<feature type="region of interest" description="Disordered" evidence="1">
    <location>
        <begin position="537"/>
        <end position="559"/>
    </location>
</feature>
<evidence type="ECO:0000313" key="5">
    <source>
        <dbReference type="EMBL" id="APG93034.1"/>
    </source>
</evidence>
<dbReference type="PANTHER" id="PTHR33678:SF1">
    <property type="entry name" value="BLL1576 PROTEIN"/>
    <property type="match status" value="1"/>
</dbReference>
<dbReference type="Pfam" id="PF13007">
    <property type="entry name" value="LZ_Tnp_IS66"/>
    <property type="match status" value="1"/>
</dbReference>
<protein>
    <submittedName>
        <fullName evidence="5">Transposase</fullName>
    </submittedName>
</protein>
<feature type="compositionally biased region" description="Basic residues" evidence="1">
    <location>
        <begin position="411"/>
        <end position="421"/>
    </location>
</feature>
<evidence type="ECO:0000313" key="6">
    <source>
        <dbReference type="Proteomes" id="UP000182306"/>
    </source>
</evidence>
<dbReference type="InterPro" id="IPR004291">
    <property type="entry name" value="Transposase_IS66_central"/>
</dbReference>
<dbReference type="InterPro" id="IPR024474">
    <property type="entry name" value="Znf_dom_IS66"/>
</dbReference>
<dbReference type="PANTHER" id="PTHR33678">
    <property type="entry name" value="BLL1576 PROTEIN"/>
    <property type="match status" value="1"/>
</dbReference>
<reference evidence="5 6" key="1">
    <citation type="submission" date="2015-10" db="EMBL/GenBank/DDBJ databases">
        <title>Genomic differences between typical nodule nitrogen-fixing rhizobial strains and those coming from bean seeds.</title>
        <authorList>
            <person name="Peralta H."/>
            <person name="Aguilar-Vera A."/>
            <person name="Diaz R."/>
            <person name="Mora Y."/>
            <person name="Martinez-Batallar G."/>
            <person name="Salazar E."/>
            <person name="Vargas-Lagunas C."/>
            <person name="Encarnacion S."/>
            <person name="Girard L."/>
            <person name="Mora J."/>
        </authorList>
    </citation>
    <scope>NUCLEOTIDE SEQUENCE [LARGE SCALE GENOMIC DNA]</scope>
    <source>
        <strain evidence="5 6">CFNEI 73</strain>
        <plasmid evidence="5 6">A</plasmid>
    </source>
</reference>
<dbReference type="AlphaFoldDB" id="A0A1L3LSG0"/>